<accession>A0A3P7R4N1</accession>
<evidence type="ECO:0000313" key="2">
    <source>
        <dbReference type="Proteomes" id="UP000271889"/>
    </source>
</evidence>
<name>A0A3P7R4N1_CYLGO</name>
<dbReference type="EMBL" id="UYRV01135857">
    <property type="protein sequence ID" value="VDN38912.1"/>
    <property type="molecule type" value="Genomic_DNA"/>
</dbReference>
<proteinExistence type="predicted"/>
<evidence type="ECO:0000313" key="1">
    <source>
        <dbReference type="EMBL" id="VDN38912.1"/>
    </source>
</evidence>
<dbReference type="AlphaFoldDB" id="A0A3P7R4N1"/>
<sequence>MDSSTHYTRQLKMVEAMNRLWIRYTVDVKYILHGHKIDNFDDKSTTARSKATCKFQITVHYGNCSAFIG</sequence>
<reference evidence="1 2" key="1">
    <citation type="submission" date="2018-11" db="EMBL/GenBank/DDBJ databases">
        <authorList>
            <consortium name="Pathogen Informatics"/>
        </authorList>
    </citation>
    <scope>NUCLEOTIDE SEQUENCE [LARGE SCALE GENOMIC DNA]</scope>
</reference>
<gene>
    <name evidence="1" type="ORF">CGOC_LOCUS13845</name>
</gene>
<keyword evidence="2" id="KW-1185">Reference proteome</keyword>
<organism evidence="1 2">
    <name type="scientific">Cylicostephanus goldi</name>
    <name type="common">Nematode worm</name>
    <dbReference type="NCBI Taxonomy" id="71465"/>
    <lineage>
        <taxon>Eukaryota</taxon>
        <taxon>Metazoa</taxon>
        <taxon>Ecdysozoa</taxon>
        <taxon>Nematoda</taxon>
        <taxon>Chromadorea</taxon>
        <taxon>Rhabditida</taxon>
        <taxon>Rhabditina</taxon>
        <taxon>Rhabditomorpha</taxon>
        <taxon>Strongyloidea</taxon>
        <taxon>Strongylidae</taxon>
        <taxon>Cylicostephanus</taxon>
    </lineage>
</organism>
<dbReference type="Proteomes" id="UP000271889">
    <property type="component" value="Unassembled WGS sequence"/>
</dbReference>
<protein>
    <submittedName>
        <fullName evidence="1">Uncharacterized protein</fullName>
    </submittedName>
</protein>